<keyword evidence="7" id="KW-0862">Zinc</keyword>
<sequence length="1060" mass="119140">MDARTLKFERSLRSLLEESNPEEDDNINRKIIDVLQTEIRRLSGEGRNTDKDFQPPLVDQQPNPTPNATPQNNRAGLISTRAVPQNRVDIIWTPINRANSDGKNSPSAGHTSSTREDSQDAPSQMSVDETEAGDNKSSAVVNPPDLWNDVEQELKEVAGVMSEARRIIVFVGARISTNCGIPDFRSETGLHKTNRGLFDREVLDDEERRKGLYKCLIEIRNKARSEDLVQTNTHRLLQTLQRCGKLQRCYTQNFDGLEARAGLNADIESKDCKAVQLHGNLDSFRCSYCRHLTSWDSIYERALASGGVVSCPECELRVDERRRRGARTNIHVGHLRPNIVLFQDFDDPSSETKARIIDEDANSKPDVLLVVGTSLAVEGPTNELKSKLIPAVRRNRGKVIYVNNSPPSRAFAKPMIDHIFEMDCDRWVRDLAAHEPSMREDEAGQGSRRISCGFDFQPKAQTVGEVIKEAEIKLISIGDYSDVQFRTRTKEEVREDLSPFLPSRWLSTSPLTCVLSLFEWGESTTVLHSKHTEFDISDVRKRKEMLEGPVWPIGRKHTRVIIPHNPSDHWILIVVDISIQTISYYSSLPGYDLGGCCEFVEAQMKRVGERLGQDYSTWNPPIEGNSHQQTNGSDCGIYLLENARRLSQGEVVNGAPIEADSLRVFYAELLLTKSLYEASEQTMLKSVLYPEISRSWQVGAAPRSYIFNIGSTRAKRRKLQVEEVEAQTSIHPAGADEGSSDWDDGDARRLDLGAIKASVSILSQSSPSCPRMKYLERFATCRTQRSKTPMGYDRAFRLLQMVAAFGCPEHFVALKGAVTHYRVLAPEEAIQTPLDLPSHLYTVGLWTEHLGLINVILQRFVRAHFTSIINEGADLFQDRSGQMEAQSGYAVTRSMKALVVKIYPKMKGWDSSTNPAERSAFVEVLRNLRRWRQAGAIWSLIQTRFSSLALLALVPDHVRILPASQSFLGSSFQTEIPSDARVLFVDALAELRPHLWGYVPKLAHLFDILSSPTKLKTRQFKIELATDGEIRNAAPGSTLLIDAFDYVDEGKNNLPSRSVR</sequence>
<feature type="domain" description="Deacetylase sirtuin-type" evidence="9">
    <location>
        <begin position="147"/>
        <end position="469"/>
    </location>
</feature>
<reference evidence="11 12" key="1">
    <citation type="submission" date="2024-09" db="EMBL/GenBank/DDBJ databases">
        <title>Rethinking Asexuality: The Enigmatic Case of Functional Sexual Genes in Lepraria (Stereocaulaceae).</title>
        <authorList>
            <person name="Doellman M."/>
            <person name="Sun Y."/>
            <person name="Barcenas-Pena A."/>
            <person name="Lumbsch H.T."/>
            <person name="Grewe F."/>
        </authorList>
    </citation>
    <scope>NUCLEOTIDE SEQUENCE [LARGE SCALE GENOMIC DNA]</scope>
    <source>
        <strain evidence="11 12">Mercado 3170</strain>
    </source>
</reference>
<evidence type="ECO:0000256" key="1">
    <source>
        <dbReference type="ARBA" id="ARBA00005234"/>
    </source>
</evidence>
<feature type="domain" description="Ubiquitin-like protease family profile" evidence="10">
    <location>
        <begin position="490"/>
        <end position="646"/>
    </location>
</feature>
<keyword evidence="4" id="KW-0808">Transferase</keyword>
<comment type="similarity">
    <text evidence="1">Belongs to the peptidase C48 family.</text>
</comment>
<dbReference type="Proteomes" id="UP001590950">
    <property type="component" value="Unassembled WGS sequence"/>
</dbReference>
<proteinExistence type="inferred from homology"/>
<dbReference type="Pfam" id="PF02146">
    <property type="entry name" value="SIR2"/>
    <property type="match status" value="1"/>
</dbReference>
<dbReference type="InterPro" id="IPR026590">
    <property type="entry name" value="Ssirtuin_cat_dom"/>
</dbReference>
<dbReference type="InterPro" id="IPR003653">
    <property type="entry name" value="Peptidase_C48_C"/>
</dbReference>
<dbReference type="Gene3D" id="3.40.50.1220">
    <property type="entry name" value="TPP-binding domain"/>
    <property type="match status" value="1"/>
</dbReference>
<dbReference type="InterPro" id="IPR029035">
    <property type="entry name" value="DHS-like_NAD/FAD-binding_dom"/>
</dbReference>
<dbReference type="SUPFAM" id="SSF52467">
    <property type="entry name" value="DHS-like NAD/FAD-binding domain"/>
    <property type="match status" value="1"/>
</dbReference>
<accession>A0ABR4AHU7</accession>
<dbReference type="SUPFAM" id="SSF54001">
    <property type="entry name" value="Cysteine proteinases"/>
    <property type="match status" value="1"/>
</dbReference>
<dbReference type="Pfam" id="PF02902">
    <property type="entry name" value="Peptidase_C48"/>
    <property type="match status" value="1"/>
</dbReference>
<gene>
    <name evidence="11" type="ORF">N7G274_003126</name>
</gene>
<evidence type="ECO:0000313" key="11">
    <source>
        <dbReference type="EMBL" id="KAL2044421.1"/>
    </source>
</evidence>
<dbReference type="PROSITE" id="PS50305">
    <property type="entry name" value="SIRTUIN"/>
    <property type="match status" value="1"/>
</dbReference>
<dbReference type="PROSITE" id="PS50600">
    <property type="entry name" value="ULP_PROTEASE"/>
    <property type="match status" value="1"/>
</dbReference>
<name>A0ABR4AHU7_9LECA</name>
<dbReference type="PANTHER" id="PTHR11085:SF8">
    <property type="entry name" value="NAD-DEPENDENT HISTONE DEACETYLASE HST3"/>
    <property type="match status" value="1"/>
</dbReference>
<feature type="binding site" evidence="7">
    <location>
        <position position="289"/>
    </location>
    <ligand>
        <name>Zn(2+)</name>
        <dbReference type="ChEBI" id="CHEBI:29105"/>
    </ligand>
</feature>
<feature type="binding site" evidence="7">
    <location>
        <position position="286"/>
    </location>
    <ligand>
        <name>Zn(2+)</name>
        <dbReference type="ChEBI" id="CHEBI:29105"/>
    </ligand>
</feature>
<feature type="region of interest" description="Disordered" evidence="8">
    <location>
        <begin position="44"/>
        <end position="80"/>
    </location>
</feature>
<feature type="compositionally biased region" description="Basic and acidic residues" evidence="8">
    <location>
        <begin position="44"/>
        <end position="53"/>
    </location>
</feature>
<feature type="binding site" evidence="7">
    <location>
        <position position="314"/>
    </location>
    <ligand>
        <name>Zn(2+)</name>
        <dbReference type="ChEBI" id="CHEBI:29105"/>
    </ligand>
</feature>
<evidence type="ECO:0000256" key="8">
    <source>
        <dbReference type="SAM" id="MobiDB-lite"/>
    </source>
</evidence>
<dbReference type="InterPro" id="IPR003000">
    <property type="entry name" value="Sirtuin"/>
</dbReference>
<evidence type="ECO:0000256" key="3">
    <source>
        <dbReference type="ARBA" id="ARBA00022670"/>
    </source>
</evidence>
<evidence type="ECO:0000256" key="7">
    <source>
        <dbReference type="PROSITE-ProRule" id="PRU00236"/>
    </source>
</evidence>
<protein>
    <recommendedName>
        <fullName evidence="13">Deacetylase sirtuin-type domain-containing protein</fullName>
    </recommendedName>
</protein>
<evidence type="ECO:0000256" key="6">
    <source>
        <dbReference type="ARBA" id="ARBA00023027"/>
    </source>
</evidence>
<evidence type="ECO:0000259" key="10">
    <source>
        <dbReference type="PROSITE" id="PS50600"/>
    </source>
</evidence>
<keyword evidence="5" id="KW-0378">Hydrolase</keyword>
<feature type="binding site" evidence="7">
    <location>
        <position position="311"/>
    </location>
    <ligand>
        <name>Zn(2+)</name>
        <dbReference type="ChEBI" id="CHEBI:29105"/>
    </ligand>
</feature>
<feature type="compositionally biased region" description="Low complexity" evidence="8">
    <location>
        <begin position="60"/>
        <end position="73"/>
    </location>
</feature>
<feature type="active site" description="Proton acceptor" evidence="7">
    <location>
        <position position="278"/>
    </location>
</feature>
<comment type="caution">
    <text evidence="11">The sequence shown here is derived from an EMBL/GenBank/DDBJ whole genome shotgun (WGS) entry which is preliminary data.</text>
</comment>
<organism evidence="11 12">
    <name type="scientific">Stereocaulon virgatum</name>
    <dbReference type="NCBI Taxonomy" id="373712"/>
    <lineage>
        <taxon>Eukaryota</taxon>
        <taxon>Fungi</taxon>
        <taxon>Dikarya</taxon>
        <taxon>Ascomycota</taxon>
        <taxon>Pezizomycotina</taxon>
        <taxon>Lecanoromycetes</taxon>
        <taxon>OSLEUM clade</taxon>
        <taxon>Lecanoromycetidae</taxon>
        <taxon>Lecanorales</taxon>
        <taxon>Lecanorineae</taxon>
        <taxon>Stereocaulaceae</taxon>
        <taxon>Stereocaulon</taxon>
    </lineage>
</organism>
<dbReference type="InterPro" id="IPR038765">
    <property type="entry name" value="Papain-like_cys_pep_sf"/>
</dbReference>
<feature type="region of interest" description="Disordered" evidence="8">
    <location>
        <begin position="94"/>
        <end position="144"/>
    </location>
</feature>
<evidence type="ECO:0000259" key="9">
    <source>
        <dbReference type="PROSITE" id="PS50305"/>
    </source>
</evidence>
<dbReference type="EMBL" id="JBEFKJ010000009">
    <property type="protein sequence ID" value="KAL2044421.1"/>
    <property type="molecule type" value="Genomic_DNA"/>
</dbReference>
<keyword evidence="7" id="KW-0479">Metal-binding</keyword>
<dbReference type="PANTHER" id="PTHR11085">
    <property type="entry name" value="NAD-DEPENDENT PROTEIN DEACYLASE SIRTUIN-5, MITOCHONDRIAL-RELATED"/>
    <property type="match status" value="1"/>
</dbReference>
<comment type="similarity">
    <text evidence="2">Belongs to the sirtuin family. Class I subfamily.</text>
</comment>
<dbReference type="Gene3D" id="3.40.395.10">
    <property type="entry name" value="Adenoviral Proteinase, Chain A"/>
    <property type="match status" value="1"/>
</dbReference>
<keyword evidence="6" id="KW-0520">NAD</keyword>
<dbReference type="InterPro" id="IPR050134">
    <property type="entry name" value="NAD-dep_sirtuin_deacylases"/>
</dbReference>
<evidence type="ECO:0000313" key="12">
    <source>
        <dbReference type="Proteomes" id="UP001590950"/>
    </source>
</evidence>
<keyword evidence="3" id="KW-0645">Protease</keyword>
<evidence type="ECO:0000256" key="5">
    <source>
        <dbReference type="ARBA" id="ARBA00022801"/>
    </source>
</evidence>
<evidence type="ECO:0000256" key="4">
    <source>
        <dbReference type="ARBA" id="ARBA00022679"/>
    </source>
</evidence>
<keyword evidence="12" id="KW-1185">Reference proteome</keyword>
<dbReference type="InterPro" id="IPR026591">
    <property type="entry name" value="Sirtuin_cat_small_dom_sf"/>
</dbReference>
<dbReference type="Gene3D" id="3.30.1600.10">
    <property type="entry name" value="SIR2/SIRT2 'Small Domain"/>
    <property type="match status" value="1"/>
</dbReference>
<feature type="compositionally biased region" description="Polar residues" evidence="8">
    <location>
        <begin position="96"/>
        <end position="112"/>
    </location>
</feature>
<evidence type="ECO:0008006" key="13">
    <source>
        <dbReference type="Google" id="ProtNLM"/>
    </source>
</evidence>
<evidence type="ECO:0000256" key="2">
    <source>
        <dbReference type="ARBA" id="ARBA00006924"/>
    </source>
</evidence>